<accession>A0ABW0NMF6</accession>
<proteinExistence type="predicted"/>
<evidence type="ECO:0000313" key="1">
    <source>
        <dbReference type="EMBL" id="MFC5500094.1"/>
    </source>
</evidence>
<protein>
    <submittedName>
        <fullName evidence="1">Uncharacterized protein</fullName>
    </submittedName>
</protein>
<organism evidence="1 2">
    <name type="scientific">Caenimonas terrae</name>
    <dbReference type="NCBI Taxonomy" id="696074"/>
    <lineage>
        <taxon>Bacteria</taxon>
        <taxon>Pseudomonadati</taxon>
        <taxon>Pseudomonadota</taxon>
        <taxon>Betaproteobacteria</taxon>
        <taxon>Burkholderiales</taxon>
        <taxon>Comamonadaceae</taxon>
        <taxon>Caenimonas</taxon>
    </lineage>
</organism>
<keyword evidence="2" id="KW-1185">Reference proteome</keyword>
<comment type="caution">
    <text evidence="1">The sequence shown here is derived from an EMBL/GenBank/DDBJ whole genome shotgun (WGS) entry which is preliminary data.</text>
</comment>
<reference evidence="2" key="1">
    <citation type="journal article" date="2019" name="Int. J. Syst. Evol. Microbiol.">
        <title>The Global Catalogue of Microorganisms (GCM) 10K type strain sequencing project: providing services to taxonomists for standard genome sequencing and annotation.</title>
        <authorList>
            <consortium name="The Broad Institute Genomics Platform"/>
            <consortium name="The Broad Institute Genome Sequencing Center for Infectious Disease"/>
            <person name="Wu L."/>
            <person name="Ma J."/>
        </authorList>
    </citation>
    <scope>NUCLEOTIDE SEQUENCE [LARGE SCALE GENOMIC DNA]</scope>
    <source>
        <strain evidence="2">CCUG 57401</strain>
    </source>
</reference>
<gene>
    <name evidence="1" type="ORF">ACFPOE_21300</name>
</gene>
<sequence>MMHAQATMFSAAAGDLDAARREHPAWFDRYDEGALDRAGAADLMELMNTAPSSFTRGMVFGAFMARMELAGVTGAGF</sequence>
<dbReference type="EMBL" id="JBHSMF010000010">
    <property type="protein sequence ID" value="MFC5500094.1"/>
    <property type="molecule type" value="Genomic_DNA"/>
</dbReference>
<dbReference type="RefSeq" id="WP_376852337.1">
    <property type="nucleotide sequence ID" value="NZ_JBHSMF010000010.1"/>
</dbReference>
<evidence type="ECO:0000313" key="2">
    <source>
        <dbReference type="Proteomes" id="UP001596037"/>
    </source>
</evidence>
<dbReference type="Proteomes" id="UP001596037">
    <property type="component" value="Unassembled WGS sequence"/>
</dbReference>
<name>A0ABW0NMF6_9BURK</name>